<feature type="repeat" description="TPR" evidence="3">
    <location>
        <begin position="284"/>
        <end position="317"/>
    </location>
</feature>
<dbReference type="SMART" id="SM00028">
    <property type="entry name" value="TPR"/>
    <property type="match status" value="11"/>
</dbReference>
<organism evidence="4 5">
    <name type="scientific">Trinickia fusca</name>
    <dbReference type="NCBI Taxonomy" id="2419777"/>
    <lineage>
        <taxon>Bacteria</taxon>
        <taxon>Pseudomonadati</taxon>
        <taxon>Pseudomonadota</taxon>
        <taxon>Betaproteobacteria</taxon>
        <taxon>Burkholderiales</taxon>
        <taxon>Burkholderiaceae</taxon>
        <taxon>Trinickia</taxon>
    </lineage>
</organism>
<dbReference type="InterPro" id="IPR051685">
    <property type="entry name" value="Ycf3/AcsC/BcsC/TPR_MFPF"/>
</dbReference>
<protein>
    <submittedName>
        <fullName evidence="4">Glycosyltransferase</fullName>
    </submittedName>
</protein>
<dbReference type="Pfam" id="PF13432">
    <property type="entry name" value="TPR_16"/>
    <property type="match status" value="4"/>
</dbReference>
<dbReference type="SUPFAM" id="SSF53756">
    <property type="entry name" value="UDP-Glycosyltransferase/glycogen phosphorylase"/>
    <property type="match status" value="1"/>
</dbReference>
<dbReference type="RefSeq" id="WP_121276036.1">
    <property type="nucleotide sequence ID" value="NZ_RBZV01000001.1"/>
</dbReference>
<dbReference type="Gene3D" id="3.40.50.2000">
    <property type="entry name" value="Glycogen Phosphorylase B"/>
    <property type="match status" value="1"/>
</dbReference>
<gene>
    <name evidence="4" type="ORF">D7S89_02850</name>
</gene>
<dbReference type="InterPro" id="IPR019734">
    <property type="entry name" value="TPR_rpt"/>
</dbReference>
<evidence type="ECO:0000313" key="5">
    <source>
        <dbReference type="Proteomes" id="UP000280434"/>
    </source>
</evidence>
<dbReference type="AlphaFoldDB" id="A0A494XXL2"/>
<keyword evidence="4" id="KW-0808">Transferase</keyword>
<evidence type="ECO:0000256" key="1">
    <source>
        <dbReference type="ARBA" id="ARBA00022737"/>
    </source>
</evidence>
<sequence>MGMGDTTLRAAIEDALRQARALLEKADLAGARRLYEGVLAMAPDNVEALHLLGLVYLRLGDAARAEPLIARSMKLGLRQSWNFANHAAALVGVGRHREALMAIDEALRIDPTDAAVHAGRGDALLALERFDEALAAYDRSLAHAPGHAATWSRRGAALRALSRPADALISLERALQIDPNDPTTLTERGHALRELRRLDEALQSYRLAMVVSGKTPALLFACGVVLSELGQAAQALAVLDEGLMLSPDDAQLLYASCVALDLLHDHDELLRRCDRLLAANRDHEAAWVGRGNALLGLDRHHEAAQSYGEALQRAPNHVDALRNRAAALRTLGHLQDALEDYDRALAIMGSDAALSYNRAVALQQLGRFDEALASHAATAQAYTETAQGLYTQAVALQQLGEHEAALARYSLACERNPHHGAARRSEAYCRLLLGDFDSGWKQHEHRWQATDVTLRRRHADRPLWLGIEPVAGKTVLLHAEQGYGDTLQFCRYAQLIQAKGATVIVEAPAVLANLLGSLRGVNRIVTETDPTPAFDLQCPLLSLPLAFCTTLDTIPADTPYLQADLARREGWASRMDAVARPGRLKVGLAWSGNPRHNNDENRSLPFTALAPLLALDATFVSLQPQVRQRDADALAASGVVGFGEALADFADTAALIEALDVVISVDTSVAHLAGAVGRPVWILLPRAPDWRWLLEREDSPWYPTARLWRQTRPGDWSPVIERVKQALVEQAATRGYPA</sequence>
<reference evidence="4 5" key="1">
    <citation type="submission" date="2018-10" db="EMBL/GenBank/DDBJ databases">
        <title>Paraburkholderia sp. 7MK8-2, isolated from soil.</title>
        <authorList>
            <person name="Gao Z.-H."/>
            <person name="Qiu L.-H."/>
        </authorList>
    </citation>
    <scope>NUCLEOTIDE SEQUENCE [LARGE SCALE GENOMIC DNA]</scope>
    <source>
        <strain evidence="4 5">7MK8-2</strain>
    </source>
</reference>
<evidence type="ECO:0000313" key="4">
    <source>
        <dbReference type="EMBL" id="RKP52834.1"/>
    </source>
</evidence>
<keyword evidence="5" id="KW-1185">Reference proteome</keyword>
<dbReference type="OrthoDB" id="9814129at2"/>
<feature type="repeat" description="TPR" evidence="3">
    <location>
        <begin position="148"/>
        <end position="181"/>
    </location>
</feature>
<dbReference type="PROSITE" id="PS50005">
    <property type="entry name" value="TPR"/>
    <property type="match status" value="3"/>
</dbReference>
<comment type="caution">
    <text evidence="4">The sequence shown here is derived from an EMBL/GenBank/DDBJ whole genome shotgun (WGS) entry which is preliminary data.</text>
</comment>
<name>A0A494XXL2_9BURK</name>
<dbReference type="EMBL" id="RBZV01000001">
    <property type="protein sequence ID" value="RKP52834.1"/>
    <property type="molecule type" value="Genomic_DNA"/>
</dbReference>
<dbReference type="PANTHER" id="PTHR44943:SF8">
    <property type="entry name" value="TPR REPEAT-CONTAINING PROTEIN MJ0263"/>
    <property type="match status" value="1"/>
</dbReference>
<dbReference type="PANTHER" id="PTHR44943">
    <property type="entry name" value="CELLULOSE SYNTHASE OPERON PROTEIN C"/>
    <property type="match status" value="1"/>
</dbReference>
<proteinExistence type="predicted"/>
<dbReference type="Gene3D" id="1.25.40.10">
    <property type="entry name" value="Tetratricopeptide repeat domain"/>
    <property type="match status" value="3"/>
</dbReference>
<keyword evidence="1" id="KW-0677">Repeat</keyword>
<evidence type="ECO:0000256" key="3">
    <source>
        <dbReference type="PROSITE-ProRule" id="PRU00339"/>
    </source>
</evidence>
<dbReference type="GO" id="GO:0016740">
    <property type="term" value="F:transferase activity"/>
    <property type="evidence" value="ECO:0007669"/>
    <property type="project" value="UniProtKB-KW"/>
</dbReference>
<dbReference type="SUPFAM" id="SSF48452">
    <property type="entry name" value="TPR-like"/>
    <property type="match status" value="3"/>
</dbReference>
<dbReference type="InterPro" id="IPR011990">
    <property type="entry name" value="TPR-like_helical_dom_sf"/>
</dbReference>
<feature type="repeat" description="TPR" evidence="3">
    <location>
        <begin position="114"/>
        <end position="147"/>
    </location>
</feature>
<accession>A0A494XXL2</accession>
<dbReference type="Proteomes" id="UP000280434">
    <property type="component" value="Unassembled WGS sequence"/>
</dbReference>
<keyword evidence="2 3" id="KW-0802">TPR repeat</keyword>
<evidence type="ECO:0000256" key="2">
    <source>
        <dbReference type="ARBA" id="ARBA00022803"/>
    </source>
</evidence>